<name>A0A177ANV4_9PEZI</name>
<dbReference type="Proteomes" id="UP000077154">
    <property type="component" value="Unassembled WGS sequence"/>
</dbReference>
<protein>
    <submittedName>
        <fullName evidence="2">Uncharacterized protein</fullName>
    </submittedName>
</protein>
<dbReference type="GeneID" id="36283388"/>
<reference evidence="2" key="1">
    <citation type="submission" date="2016-03" db="EMBL/GenBank/DDBJ databases">
        <title>Updated assembly of Pseudogymnoascus destructans, the fungus causing white-nose syndrome of bats.</title>
        <authorList>
            <person name="Palmer J.M."/>
            <person name="Drees K.P."/>
            <person name="Foster J.T."/>
            <person name="Lindner D.L."/>
        </authorList>
    </citation>
    <scope>NUCLEOTIDE SEQUENCE [LARGE SCALE GENOMIC DNA]</scope>
    <source>
        <strain evidence="2">20631-21</strain>
    </source>
</reference>
<dbReference type="AlphaFoldDB" id="A0A177ANV4"/>
<dbReference type="OrthoDB" id="3438435at2759"/>
<proteinExistence type="predicted"/>
<evidence type="ECO:0000313" key="2">
    <source>
        <dbReference type="EMBL" id="OAF63031.1"/>
    </source>
</evidence>
<feature type="region of interest" description="Disordered" evidence="1">
    <location>
        <begin position="26"/>
        <end position="64"/>
    </location>
</feature>
<accession>A0A177ANV4</accession>
<feature type="region of interest" description="Disordered" evidence="1">
    <location>
        <begin position="221"/>
        <end position="246"/>
    </location>
</feature>
<evidence type="ECO:0000256" key="1">
    <source>
        <dbReference type="SAM" id="MobiDB-lite"/>
    </source>
</evidence>
<sequence>MAPLSFLSRFGARKASDAESYASLLKDTGEASSGPRGISNKRQSKLTPPPTKADSDELSEAKPRPATPTILPLIFVLTSSSVSSLDLGLPLCPAPKTVSSPRISVAEGVWVGHSARESKMTPSDEHGVEAKKAGLHLEVMGGGEVGTRDRDGVVGVLMMNAKKAFLGVNLRKASDPELYHENPDLPKRGESNKSTDLDSFLDRLRLGDKGGKDARSHEAYTALGSDDGEDEDDRHLAPSAPEDDFTTTLDREDYKKALDIEYKKARALLVDNDDEEERAKRAFRQAYYKKKALAHRQKAGLAGEDGCADIPFGATSSKTKPLSQQENANEYVDVDDEWKPYLPEKDDDEWEFEYYMSLKPAEPWSPIDEY</sequence>
<dbReference type="RefSeq" id="XP_024328301.1">
    <property type="nucleotide sequence ID" value="XM_024463984.1"/>
</dbReference>
<dbReference type="EMBL" id="KV441386">
    <property type="protein sequence ID" value="OAF63031.1"/>
    <property type="molecule type" value="Genomic_DNA"/>
</dbReference>
<feature type="region of interest" description="Disordered" evidence="1">
    <location>
        <begin position="176"/>
        <end position="199"/>
    </location>
</feature>
<organism evidence="2">
    <name type="scientific">Pseudogymnoascus destructans</name>
    <dbReference type="NCBI Taxonomy" id="655981"/>
    <lineage>
        <taxon>Eukaryota</taxon>
        <taxon>Fungi</taxon>
        <taxon>Dikarya</taxon>
        <taxon>Ascomycota</taxon>
        <taxon>Pezizomycotina</taxon>
        <taxon>Leotiomycetes</taxon>
        <taxon>Thelebolales</taxon>
        <taxon>Thelebolaceae</taxon>
        <taxon>Pseudogymnoascus</taxon>
    </lineage>
</organism>
<feature type="compositionally biased region" description="Basic and acidic residues" evidence="1">
    <location>
        <begin position="53"/>
        <end position="63"/>
    </location>
</feature>
<dbReference type="VEuPathDB" id="FungiDB:GMDG_06644"/>
<gene>
    <name evidence="2" type="ORF">VC83_00289</name>
</gene>